<name>A0A7G5XM46_9BACT</name>
<dbReference type="InterPro" id="IPR045357">
    <property type="entry name" value="Aminopeptidase_N-like_N"/>
</dbReference>
<sequence length="608" mass="70343">MSKCAYREQYFAYHSYFSFIFRFLHKELQLNLGSNINPVQKKNLSAYLSLFLFLLFQSVLVQSQSFHNNEKLTKQDTLRGSITPERAWWNVVKYDLAVTPNFKNFTISGSNTISFKLVKKKGNRMQIDLQDPLVIDSAVLNGVPVNFSRDGHAWYIEMPKRRMPKVLTADKDLHQLYLVYHGVPKPALRAPWDGGVVWKKDKNGNPWINVACQGLGASVWWPCKDHQSDEPDNGVSISITAPDTLMNVSNGKLQNVVADGKGNKVWTWVVTQPINLYNITMNVGKYVHFSDTLNGEKGKLDLDYYVLDYNLDKAKKQFEQVKPMLRAFEYWFGPYPFYEDGYKLVESNHLGMEHQSAVAYGNEYMNGYKGNDLSGSGWGLKFDFIIIHESGHEWYGNNISSKDIADMWVHEGFTNYSETLYTDYIFGTEAGDAYVQGVRRNIRNDIPIVGKYNVNKEGSGDMYPKAANMIHMVRQIIGDKSSFRMLLRDMNEKYYHKTVTGAEIEDFISKRTGYNLDKMFDQYLRTTQVPTLEYFLTTENNTQLLYYRWTNCVKGFNMPIRLPGNSNPKYGLLLATENWQKFRTNFKQGEDISKLMDKNFYVTYKKVK</sequence>
<dbReference type="InterPro" id="IPR042097">
    <property type="entry name" value="Aminopeptidase_N-like_N_sf"/>
</dbReference>
<keyword evidence="3" id="KW-0812">Transmembrane</keyword>
<dbReference type="GO" id="GO:0008237">
    <property type="term" value="F:metallopeptidase activity"/>
    <property type="evidence" value="ECO:0007669"/>
    <property type="project" value="InterPro"/>
</dbReference>
<proteinExistence type="predicted"/>
<keyword evidence="3" id="KW-1133">Transmembrane helix</keyword>
<dbReference type="EMBL" id="CP060007">
    <property type="protein sequence ID" value="QNA46549.1"/>
    <property type="molecule type" value="Genomic_DNA"/>
</dbReference>
<protein>
    <submittedName>
        <fullName evidence="6">M1 family metallopeptidase</fullName>
    </submittedName>
</protein>
<evidence type="ECO:0000259" key="4">
    <source>
        <dbReference type="Pfam" id="PF01433"/>
    </source>
</evidence>
<keyword evidence="2" id="KW-0862">Zinc</keyword>
<dbReference type="InterPro" id="IPR034015">
    <property type="entry name" value="M1_LTA4H"/>
</dbReference>
<feature type="domain" description="Peptidase M1 membrane alanine aminopeptidase" evidence="4">
    <location>
        <begin position="319"/>
        <end position="523"/>
    </location>
</feature>
<comment type="cofactor">
    <cofactor evidence="2">
        <name>Zn(2+)</name>
        <dbReference type="ChEBI" id="CHEBI:29105"/>
    </cofactor>
    <text evidence="2">Binds 1 zinc ion per subunit.</text>
</comment>
<accession>A0A7G5XM46</accession>
<dbReference type="SUPFAM" id="SSF63737">
    <property type="entry name" value="Leukotriene A4 hydrolase N-terminal domain"/>
    <property type="match status" value="1"/>
</dbReference>
<dbReference type="Proteomes" id="UP000515344">
    <property type="component" value="Chromosome"/>
</dbReference>
<feature type="binding site" evidence="2">
    <location>
        <position position="411"/>
    </location>
    <ligand>
        <name>Zn(2+)</name>
        <dbReference type="ChEBI" id="CHEBI:29105"/>
        <note>catalytic</note>
    </ligand>
</feature>
<dbReference type="Pfam" id="PF01433">
    <property type="entry name" value="Peptidase_M1"/>
    <property type="match status" value="1"/>
</dbReference>
<evidence type="ECO:0000256" key="3">
    <source>
        <dbReference type="SAM" id="Phobius"/>
    </source>
</evidence>
<dbReference type="GO" id="GO:0008270">
    <property type="term" value="F:zinc ion binding"/>
    <property type="evidence" value="ECO:0007669"/>
    <property type="project" value="InterPro"/>
</dbReference>
<evidence type="ECO:0000256" key="2">
    <source>
        <dbReference type="PIRSR" id="PIRSR634015-3"/>
    </source>
</evidence>
<dbReference type="Gene3D" id="2.60.40.1730">
    <property type="entry name" value="tricorn interacting facor f3 domain"/>
    <property type="match status" value="1"/>
</dbReference>
<reference evidence="7" key="1">
    <citation type="submission" date="2020-08" db="EMBL/GenBank/DDBJ databases">
        <title>Lacibacter sp. S13-6-6 genome sequencing.</title>
        <authorList>
            <person name="Jin L."/>
        </authorList>
    </citation>
    <scope>NUCLEOTIDE SEQUENCE [LARGE SCALE GENOMIC DNA]</scope>
    <source>
        <strain evidence="7">S13-6-6</strain>
    </source>
</reference>
<dbReference type="CDD" id="cd09603">
    <property type="entry name" value="M1_APN_like"/>
    <property type="match status" value="1"/>
</dbReference>
<evidence type="ECO:0000256" key="1">
    <source>
        <dbReference type="PIRSR" id="PIRSR634015-1"/>
    </source>
</evidence>
<feature type="binding site" evidence="2">
    <location>
        <position position="392"/>
    </location>
    <ligand>
        <name>Zn(2+)</name>
        <dbReference type="ChEBI" id="CHEBI:29105"/>
        <note>catalytic</note>
    </ligand>
</feature>
<feature type="domain" description="Aminopeptidase N-like N-terminal" evidence="5">
    <location>
        <begin position="93"/>
        <end position="274"/>
    </location>
</feature>
<dbReference type="InterPro" id="IPR014782">
    <property type="entry name" value="Peptidase_M1_dom"/>
</dbReference>
<evidence type="ECO:0000313" key="7">
    <source>
        <dbReference type="Proteomes" id="UP000515344"/>
    </source>
</evidence>
<dbReference type="Pfam" id="PF17900">
    <property type="entry name" value="Peptidase_M1_N"/>
    <property type="match status" value="1"/>
</dbReference>
<organism evidence="6 7">
    <name type="scientific">Lacibacter sediminis</name>
    <dbReference type="NCBI Taxonomy" id="2760713"/>
    <lineage>
        <taxon>Bacteria</taxon>
        <taxon>Pseudomonadati</taxon>
        <taxon>Bacteroidota</taxon>
        <taxon>Chitinophagia</taxon>
        <taxon>Chitinophagales</taxon>
        <taxon>Chitinophagaceae</taxon>
        <taxon>Lacibacter</taxon>
    </lineage>
</organism>
<dbReference type="PANTHER" id="PTHR45726:SF3">
    <property type="entry name" value="LEUKOTRIENE A-4 HYDROLASE"/>
    <property type="match status" value="1"/>
</dbReference>
<feature type="transmembrane region" description="Helical" evidence="3">
    <location>
        <begin position="44"/>
        <end position="61"/>
    </location>
</feature>
<gene>
    <name evidence="6" type="ORF">H4075_10370</name>
</gene>
<dbReference type="SUPFAM" id="SSF55486">
    <property type="entry name" value="Metalloproteases ('zincins'), catalytic domain"/>
    <property type="match status" value="1"/>
</dbReference>
<evidence type="ECO:0000259" key="5">
    <source>
        <dbReference type="Pfam" id="PF17900"/>
    </source>
</evidence>
<dbReference type="KEGG" id="lacs:H4075_10370"/>
<feature type="active site" description="Proton donor" evidence="1">
    <location>
        <position position="463"/>
    </location>
</feature>
<dbReference type="Gene3D" id="1.10.390.10">
    <property type="entry name" value="Neutral Protease Domain 2"/>
    <property type="match status" value="1"/>
</dbReference>
<feature type="active site" description="Proton acceptor" evidence="1">
    <location>
        <position position="389"/>
    </location>
</feature>
<keyword evidence="7" id="KW-1185">Reference proteome</keyword>
<dbReference type="InterPro" id="IPR027268">
    <property type="entry name" value="Peptidase_M4/M1_CTD_sf"/>
</dbReference>
<feature type="binding site" evidence="2">
    <location>
        <position position="388"/>
    </location>
    <ligand>
        <name>Zn(2+)</name>
        <dbReference type="ChEBI" id="CHEBI:29105"/>
        <note>catalytic</note>
    </ligand>
</feature>
<keyword evidence="2" id="KW-0479">Metal-binding</keyword>
<keyword evidence="3" id="KW-0472">Membrane</keyword>
<dbReference type="AlphaFoldDB" id="A0A7G5XM46"/>
<evidence type="ECO:0000313" key="6">
    <source>
        <dbReference type="EMBL" id="QNA46549.1"/>
    </source>
</evidence>
<dbReference type="PANTHER" id="PTHR45726">
    <property type="entry name" value="LEUKOTRIENE A-4 HYDROLASE"/>
    <property type="match status" value="1"/>
</dbReference>